<dbReference type="InterPro" id="IPR008250">
    <property type="entry name" value="ATPase_P-typ_transduc_dom_A_sf"/>
</dbReference>
<dbReference type="Gene3D" id="3.40.50.1000">
    <property type="entry name" value="HAD superfamily/HAD-like"/>
    <property type="match status" value="1"/>
</dbReference>
<dbReference type="AlphaFoldDB" id="A0A1Y3B0F3"/>
<dbReference type="FunFam" id="2.70.150.10:FF:000054">
    <property type="entry name" value="Phospholipid-transporting ATPase"/>
    <property type="match status" value="1"/>
</dbReference>
<dbReference type="EMBL" id="MUJZ01053060">
    <property type="protein sequence ID" value="OTF73116.1"/>
    <property type="molecule type" value="Genomic_DNA"/>
</dbReference>
<accession>A0A1Y3B0F3</accession>
<dbReference type="GO" id="GO:0045332">
    <property type="term" value="P:phospholipid translocation"/>
    <property type="evidence" value="ECO:0007669"/>
    <property type="project" value="TreeGrafter"/>
</dbReference>
<dbReference type="Proteomes" id="UP000194236">
    <property type="component" value="Unassembled WGS sequence"/>
</dbReference>
<feature type="chain" id="PRO_5013141821" evidence="6">
    <location>
        <begin position="22"/>
        <end position="732"/>
    </location>
</feature>
<evidence type="ECO:0000256" key="2">
    <source>
        <dbReference type="ARBA" id="ARBA00022692"/>
    </source>
</evidence>
<reference evidence="7 8" key="1">
    <citation type="submission" date="2017-03" db="EMBL/GenBank/DDBJ databases">
        <title>Genome Survey of Euroglyphus maynei.</title>
        <authorList>
            <person name="Arlian L.G."/>
            <person name="Morgan M.S."/>
            <person name="Rider S.D."/>
        </authorList>
    </citation>
    <scope>NUCLEOTIDE SEQUENCE [LARGE SCALE GENOMIC DNA]</scope>
    <source>
        <strain evidence="7">Arlian Lab</strain>
        <tissue evidence="7">Whole body</tissue>
    </source>
</reference>
<dbReference type="InterPro" id="IPR023298">
    <property type="entry name" value="ATPase_P-typ_TM_dom_sf"/>
</dbReference>
<dbReference type="GO" id="GO:0005886">
    <property type="term" value="C:plasma membrane"/>
    <property type="evidence" value="ECO:0007669"/>
    <property type="project" value="TreeGrafter"/>
</dbReference>
<dbReference type="InterPro" id="IPR018303">
    <property type="entry name" value="ATPase_P-typ_P_site"/>
</dbReference>
<keyword evidence="8" id="KW-1185">Reference proteome</keyword>
<evidence type="ECO:0000256" key="1">
    <source>
        <dbReference type="ARBA" id="ARBA00004370"/>
    </source>
</evidence>
<dbReference type="PROSITE" id="PS00154">
    <property type="entry name" value="ATPASE_E1_E2"/>
    <property type="match status" value="1"/>
</dbReference>
<dbReference type="SUPFAM" id="SSF81665">
    <property type="entry name" value="Calcium ATPase, transmembrane domain M"/>
    <property type="match status" value="1"/>
</dbReference>
<dbReference type="SUPFAM" id="SSF81653">
    <property type="entry name" value="Calcium ATPase, transduction domain A"/>
    <property type="match status" value="1"/>
</dbReference>
<dbReference type="GO" id="GO:0140326">
    <property type="term" value="F:ATPase-coupled intramembrane lipid transporter activity"/>
    <property type="evidence" value="ECO:0007669"/>
    <property type="project" value="TreeGrafter"/>
</dbReference>
<dbReference type="GO" id="GO:0000166">
    <property type="term" value="F:nucleotide binding"/>
    <property type="evidence" value="ECO:0007669"/>
    <property type="project" value="InterPro"/>
</dbReference>
<evidence type="ECO:0000256" key="4">
    <source>
        <dbReference type="ARBA" id="ARBA00023136"/>
    </source>
</evidence>
<dbReference type="SUPFAM" id="SSF56784">
    <property type="entry name" value="HAD-like"/>
    <property type="match status" value="1"/>
</dbReference>
<dbReference type="PANTHER" id="PTHR24092:SF218">
    <property type="entry name" value="PHOSPHOLIPID-TRANSPORTING ATPASE"/>
    <property type="match status" value="1"/>
</dbReference>
<evidence type="ECO:0000313" key="8">
    <source>
        <dbReference type="Proteomes" id="UP000194236"/>
    </source>
</evidence>
<feature type="signal peptide" evidence="6">
    <location>
        <begin position="1"/>
        <end position="21"/>
    </location>
</feature>
<proteinExistence type="predicted"/>
<evidence type="ECO:0000313" key="7">
    <source>
        <dbReference type="EMBL" id="OTF73116.1"/>
    </source>
</evidence>
<organism evidence="7 8">
    <name type="scientific">Euroglyphus maynei</name>
    <name type="common">Mayne's house dust mite</name>
    <dbReference type="NCBI Taxonomy" id="6958"/>
    <lineage>
        <taxon>Eukaryota</taxon>
        <taxon>Metazoa</taxon>
        <taxon>Ecdysozoa</taxon>
        <taxon>Arthropoda</taxon>
        <taxon>Chelicerata</taxon>
        <taxon>Arachnida</taxon>
        <taxon>Acari</taxon>
        <taxon>Acariformes</taxon>
        <taxon>Sarcoptiformes</taxon>
        <taxon>Astigmata</taxon>
        <taxon>Psoroptidia</taxon>
        <taxon>Analgoidea</taxon>
        <taxon>Pyroglyphidae</taxon>
        <taxon>Pyroglyphinae</taxon>
        <taxon>Euroglyphus</taxon>
    </lineage>
</organism>
<comment type="subcellular location">
    <subcellularLocation>
        <location evidence="1">Membrane</location>
    </subcellularLocation>
</comment>
<dbReference type="InterPro" id="IPR036412">
    <property type="entry name" value="HAD-like_sf"/>
</dbReference>
<dbReference type="SUPFAM" id="SSF81660">
    <property type="entry name" value="Metal cation-transporting ATPase, ATP-binding domain N"/>
    <property type="match status" value="1"/>
</dbReference>
<dbReference type="Pfam" id="PF13246">
    <property type="entry name" value="Cation_ATPase"/>
    <property type="match status" value="1"/>
</dbReference>
<dbReference type="InterPro" id="IPR023299">
    <property type="entry name" value="ATPase_P-typ_cyto_dom_N"/>
</dbReference>
<dbReference type="InterPro" id="IPR023214">
    <property type="entry name" value="HAD_sf"/>
</dbReference>
<feature type="transmembrane region" description="Helical" evidence="5">
    <location>
        <begin position="267"/>
        <end position="286"/>
    </location>
</feature>
<feature type="transmembrane region" description="Helical" evidence="5">
    <location>
        <begin position="212"/>
        <end position="233"/>
    </location>
</feature>
<evidence type="ECO:0000256" key="3">
    <source>
        <dbReference type="ARBA" id="ARBA00022989"/>
    </source>
</evidence>
<dbReference type="OrthoDB" id="377733at2759"/>
<evidence type="ECO:0000256" key="5">
    <source>
        <dbReference type="SAM" id="Phobius"/>
    </source>
</evidence>
<protein>
    <submittedName>
        <fullName evidence="7">Phospholipid-transporting ATPase VB-like protein</fullName>
    </submittedName>
</protein>
<keyword evidence="4 5" id="KW-0472">Membrane</keyword>
<comment type="caution">
    <text evidence="7">The sequence shown here is derived from an EMBL/GenBank/DDBJ whole genome shotgun (WGS) entry which is preliminary data.</text>
</comment>
<dbReference type="PANTHER" id="PTHR24092">
    <property type="entry name" value="PROBABLE PHOSPHOLIPID-TRANSPORTING ATPASE"/>
    <property type="match status" value="1"/>
</dbReference>
<keyword evidence="6" id="KW-0732">Signal</keyword>
<sequence length="732" mass="84016">MEVFVREIQLMPLLFVLSVTAIKDLFEDRRRHLSDKRVNNMTTRRYDFRTNRFVRTKWQELQVGDLVHLSCNEIVPADILLLRSQSAENDDDYGTCYVETSNLDGESNLKPRYVVADVIKPSQPFDKSSFDFQIECEKPNLKLHKFHGSIVTTDRRIPINKDNLLLRDCSLKNTGFAEGLVIYAGHETKAMLNNKGPRHKRSRLEKMMNRDIVMCVVILIIMCVIGFMGRYFWLDQFTADLEHLRPPYTDYANPIESLDFVWPLKTFATFLILYQMIIPISLYVCIEMVKLGQVYLINRDENLIDPATGKRCECRAWNITEDLGQIEYVFCDKTGTLTENIMEFQCCCIKGIDYAHDDSDDSTTIMMNSRLRDKVTAIGHHYQQWKDKHDKDGTDNNDNNNKFHLSDDEQQAIHDFFITLAICNTATSQNVHEDNLNAKGQPVAIEQSETMKPPPDTKESPTSPSAGIRNYSFNVFSVFNSSTTTTTSTLFKTVAKNRISEEGGIPCYESESPDEVALVTAAYHYQYRLVRRVRDLVTVLLPNNVLVRYKVLYTIPFDSDRKRMSVIVECPFTGNIVLYTKGSDLTVLQRLSTRSQDNPAAELTLNKQCMHNYSSKGLRVLCIAKRVLGQQQYRDWLDQLNRCDSSDKQLKNLYEQIETDLQLLGTTAIEDRLQHRVPEVISALRQAGIMVWVLTGDKMETAISIAKSCQLFSGDMRLLTINLNTVRSKVSQ</sequence>
<gene>
    <name evidence="7" type="ORF">BLA29_002925</name>
</gene>
<keyword evidence="2 5" id="KW-0812">Transmembrane</keyword>
<dbReference type="Gene3D" id="2.70.150.10">
    <property type="entry name" value="Calcium-transporting ATPase, cytoplasmic transduction domain A"/>
    <property type="match status" value="1"/>
</dbReference>
<evidence type="ECO:0000256" key="6">
    <source>
        <dbReference type="SAM" id="SignalP"/>
    </source>
</evidence>
<dbReference type="Gene3D" id="3.40.1110.10">
    <property type="entry name" value="Calcium-transporting ATPase, cytoplasmic domain N"/>
    <property type="match status" value="1"/>
</dbReference>
<name>A0A1Y3B0F3_EURMA</name>
<keyword evidence="3 5" id="KW-1133">Transmembrane helix</keyword>